<dbReference type="AlphaFoldDB" id="Q21AM5"/>
<reference evidence="1" key="1">
    <citation type="submission" date="2006-03" db="EMBL/GenBank/DDBJ databases">
        <title>Complete sequence of Rhodopseudomonas palustris BisB18.</title>
        <authorList>
            <consortium name="US DOE Joint Genome Institute"/>
            <person name="Copeland A."/>
            <person name="Lucas S."/>
            <person name="Lapidus A."/>
            <person name="Barry K."/>
            <person name="Detter J.C."/>
            <person name="Glavina del Rio T."/>
            <person name="Hammon N."/>
            <person name="Israni S."/>
            <person name="Dalin E."/>
            <person name="Tice H."/>
            <person name="Pitluck S."/>
            <person name="Chain P."/>
            <person name="Malfatti S."/>
            <person name="Shin M."/>
            <person name="Vergez L."/>
            <person name="Schmutz J."/>
            <person name="Larimer F."/>
            <person name="Land M."/>
            <person name="Hauser L."/>
            <person name="Pelletier D.A."/>
            <person name="Kyrpides N."/>
            <person name="Anderson I."/>
            <person name="Oda Y."/>
            <person name="Harwood C.S."/>
            <person name="Richardson P."/>
        </authorList>
    </citation>
    <scope>NUCLEOTIDE SEQUENCE [LARGE SCALE GENOMIC DNA]</scope>
    <source>
        <strain evidence="1">BisB18</strain>
    </source>
</reference>
<dbReference type="EMBL" id="CP000301">
    <property type="protein sequence ID" value="ABD86561.1"/>
    <property type="molecule type" value="Genomic_DNA"/>
</dbReference>
<gene>
    <name evidence="1" type="ordered locus">RPC_0991</name>
</gene>
<dbReference type="RefSeq" id="WP_011471468.1">
    <property type="nucleotide sequence ID" value="NC_007925.1"/>
</dbReference>
<sequence length="153" mass="16701">MAGIRVVQLQDLKPAPPLHRPWTKNRRVGDIVAPIDATLAQTQRVSFNPVIPAPITAATAPTRSAAFSSTDGAEALRLAVQTPNDSHRFDHAPELPTLFFLRRVLLERWKGNWLIGITWIGNDEMDLLVTNHKAIGSGDWAIFAMVSSDATGG</sequence>
<evidence type="ECO:0000313" key="1">
    <source>
        <dbReference type="EMBL" id="ABD86561.1"/>
    </source>
</evidence>
<protein>
    <submittedName>
        <fullName evidence="1">Uncharacterized protein</fullName>
    </submittedName>
</protein>
<name>Q21AM5_RHOPB</name>
<accession>Q21AM5</accession>
<organism evidence="1">
    <name type="scientific">Rhodopseudomonas palustris (strain BisB18)</name>
    <dbReference type="NCBI Taxonomy" id="316056"/>
    <lineage>
        <taxon>Bacteria</taxon>
        <taxon>Pseudomonadati</taxon>
        <taxon>Pseudomonadota</taxon>
        <taxon>Alphaproteobacteria</taxon>
        <taxon>Hyphomicrobiales</taxon>
        <taxon>Nitrobacteraceae</taxon>
        <taxon>Rhodopseudomonas</taxon>
    </lineage>
</organism>
<dbReference type="KEGG" id="rpc:RPC_0991"/>
<dbReference type="STRING" id="316056.RPC_0991"/>
<proteinExistence type="predicted"/>
<dbReference type="HOGENOM" id="CLU_1694129_0_0_5"/>